<protein>
    <recommendedName>
        <fullName evidence="4">YfhD family protein</fullName>
    </recommendedName>
</protein>
<feature type="region of interest" description="Disordered" evidence="1">
    <location>
        <begin position="1"/>
        <end position="63"/>
    </location>
</feature>
<dbReference type="EMBL" id="JANUGQ010000022">
    <property type="protein sequence ID" value="MCS0638394.1"/>
    <property type="molecule type" value="Genomic_DNA"/>
</dbReference>
<feature type="compositionally biased region" description="Basic and acidic residues" evidence="1">
    <location>
        <begin position="1"/>
        <end position="40"/>
    </location>
</feature>
<organism evidence="2 3">
    <name type="scientific">Streptomyces pyxinae</name>
    <dbReference type="NCBI Taxonomy" id="2970734"/>
    <lineage>
        <taxon>Bacteria</taxon>
        <taxon>Bacillati</taxon>
        <taxon>Actinomycetota</taxon>
        <taxon>Actinomycetes</taxon>
        <taxon>Kitasatosporales</taxon>
        <taxon>Streptomycetaceae</taxon>
        <taxon>Streptomyces</taxon>
    </lineage>
</organism>
<sequence length="63" mass="7053">MGERRHRTDDTAADEVLKEFEDAELKLDDGEQDEHDREAADAVSPSEEAQESVQPKKRGGDGR</sequence>
<dbReference type="Proteomes" id="UP001431313">
    <property type="component" value="Unassembled WGS sequence"/>
</dbReference>
<dbReference type="RefSeq" id="WP_258789682.1">
    <property type="nucleotide sequence ID" value="NZ_JANUGQ010000022.1"/>
</dbReference>
<evidence type="ECO:0000313" key="2">
    <source>
        <dbReference type="EMBL" id="MCS0638394.1"/>
    </source>
</evidence>
<evidence type="ECO:0000313" key="3">
    <source>
        <dbReference type="Proteomes" id="UP001431313"/>
    </source>
</evidence>
<evidence type="ECO:0000256" key="1">
    <source>
        <dbReference type="SAM" id="MobiDB-lite"/>
    </source>
</evidence>
<accession>A0ABT2CLU9</accession>
<keyword evidence="3" id="KW-1185">Reference proteome</keyword>
<evidence type="ECO:0008006" key="4">
    <source>
        <dbReference type="Google" id="ProtNLM"/>
    </source>
</evidence>
<name>A0ABT2CLU9_9ACTN</name>
<proteinExistence type="predicted"/>
<reference evidence="2" key="1">
    <citation type="submission" date="2022-08" db="EMBL/GenBank/DDBJ databases">
        <authorList>
            <person name="Somphong A."/>
            <person name="Phongsopitanun W."/>
        </authorList>
    </citation>
    <scope>NUCLEOTIDE SEQUENCE</scope>
    <source>
        <strain evidence="2">LP05-1</strain>
    </source>
</reference>
<comment type="caution">
    <text evidence="2">The sequence shown here is derived from an EMBL/GenBank/DDBJ whole genome shotgun (WGS) entry which is preliminary data.</text>
</comment>
<gene>
    <name evidence="2" type="ORF">NX801_22605</name>
</gene>